<dbReference type="EMBL" id="CAAKHA010000028">
    <property type="protein sequence ID" value="VIJ07669.1"/>
    <property type="molecule type" value="Genomic_DNA"/>
</dbReference>
<geneLocation type="plasmid" evidence="2">
    <name>pAM65-52-1-360K</name>
</geneLocation>
<reference evidence="3 4" key="2">
    <citation type="submission" date="2019-04" db="EMBL/GenBank/DDBJ databases">
        <authorList>
            <person name="Patino-Navarrete R."/>
            <person name="Patino Navarrete R."/>
        </authorList>
    </citation>
    <scope>NUCLEOTIDE SEQUENCE [LARGE SCALE GENOMIC DNA]</scope>
    <source>
        <strain evidence="3">Bacillus thuringiensis strain AR23</strain>
    </source>
</reference>
<keyword evidence="2" id="KW-0614">Plasmid</keyword>
<dbReference type="EMBL" id="CP013276">
    <property type="protein sequence ID" value="APF32495.1"/>
    <property type="molecule type" value="Genomic_DNA"/>
</dbReference>
<accession>A0A1L2Z091</accession>
<keyword evidence="1" id="KW-1133">Transmembrane helix</keyword>
<evidence type="ECO:0000256" key="1">
    <source>
        <dbReference type="SAM" id="Phobius"/>
    </source>
</evidence>
<proteinExistence type="predicted"/>
<organism evidence="2">
    <name type="scientific">Bacillus thuringiensis subsp. israelensis</name>
    <dbReference type="NCBI Taxonomy" id="1430"/>
    <lineage>
        <taxon>Bacteria</taxon>
        <taxon>Bacillati</taxon>
        <taxon>Bacillota</taxon>
        <taxon>Bacilli</taxon>
        <taxon>Bacillales</taxon>
        <taxon>Bacillaceae</taxon>
        <taxon>Bacillus</taxon>
        <taxon>Bacillus cereus group</taxon>
    </lineage>
</organism>
<evidence type="ECO:0000313" key="3">
    <source>
        <dbReference type="EMBL" id="VIJ07669.1"/>
    </source>
</evidence>
<evidence type="ECO:0000313" key="2">
    <source>
        <dbReference type="EMBL" id="APF32495.1"/>
    </source>
</evidence>
<dbReference type="AlphaFoldDB" id="A0A1L2Z091"/>
<protein>
    <submittedName>
        <fullName evidence="2">Uncharacterized protein</fullName>
    </submittedName>
</protein>
<keyword evidence="1" id="KW-0812">Transmembrane</keyword>
<sequence length="79" mass="9319">MKQKECLHWYSMEEANFSSDSISSCTVGVINKGSYPVFVFLPQVNWLVTNILYLLLFRLSSFHIKWTDSLPMFKIDYIF</sequence>
<keyword evidence="1" id="KW-0472">Membrane</keyword>
<feature type="transmembrane region" description="Helical" evidence="1">
    <location>
        <begin position="37"/>
        <end position="56"/>
    </location>
</feature>
<name>A0A1L2Z091_BACTI</name>
<gene>
    <name evidence="2" type="ORF">ATN07_28710</name>
    <name evidence="3" type="ORF">BTAR23_AR23_05769</name>
</gene>
<evidence type="ECO:0000313" key="4">
    <source>
        <dbReference type="Proteomes" id="UP000508034"/>
    </source>
</evidence>
<reference evidence="2" key="1">
    <citation type="journal article" date="2017" name="Res. Microbiol.">
        <title>Comparative genomics of extrachromosomal elements in Bacillus thuringiensis subsp. israelensis.</title>
        <authorList>
            <person name="Bolotin A."/>
            <person name="Gillis A."/>
            <person name="Sanchis V."/>
            <person name="Nielsen-LeRoux C."/>
            <person name="Mahillon J."/>
            <person name="Lereclus D."/>
            <person name="Sorokin A."/>
        </authorList>
    </citation>
    <scope>NUCLEOTIDE SEQUENCE</scope>
    <source>
        <strain evidence="2">AM65-52</strain>
        <plasmid evidence="2">pAM65-52-1-360K</plasmid>
    </source>
</reference>
<dbReference type="Proteomes" id="UP000508034">
    <property type="component" value="Unassembled WGS sequence"/>
</dbReference>